<dbReference type="EMBL" id="HBUE01111544">
    <property type="protein sequence ID" value="CAG6489060.1"/>
    <property type="molecule type" value="Transcribed_RNA"/>
</dbReference>
<proteinExistence type="predicted"/>
<dbReference type="AlphaFoldDB" id="A0A8D8FZP6"/>
<feature type="region of interest" description="Disordered" evidence="1">
    <location>
        <begin position="103"/>
        <end position="149"/>
    </location>
</feature>
<reference evidence="2" key="1">
    <citation type="submission" date="2021-05" db="EMBL/GenBank/DDBJ databases">
        <authorList>
            <person name="Alioto T."/>
            <person name="Alioto T."/>
            <person name="Gomez Garrido J."/>
        </authorList>
    </citation>
    <scope>NUCLEOTIDE SEQUENCE</scope>
</reference>
<evidence type="ECO:0000256" key="1">
    <source>
        <dbReference type="SAM" id="MobiDB-lite"/>
    </source>
</evidence>
<accession>A0A8D8FZP6</accession>
<evidence type="ECO:0000313" key="2">
    <source>
        <dbReference type="EMBL" id="CAG6489060.1"/>
    </source>
</evidence>
<dbReference type="EMBL" id="HBUE01111543">
    <property type="protein sequence ID" value="CAG6489058.1"/>
    <property type="molecule type" value="Transcribed_RNA"/>
</dbReference>
<protein>
    <submittedName>
        <fullName evidence="2">(northern house mosquito) hypothetical protein</fullName>
    </submittedName>
</protein>
<sequence>MAPAQEAPDRAGPQARLEGLLGLSERYHLAVLPVRLAGGSLRRGRPQTPDHRGRRHHAADPGAPEAGLHLLSEHGVRGRVPVPGAVPGRAGELGQQYTQCLRGRVRQTSGQNGHAAPAAGGDLPAGEGDRVGSQAEAHGRPAAECRQRW</sequence>
<feature type="compositionally biased region" description="Low complexity" evidence="1">
    <location>
        <begin position="113"/>
        <end position="126"/>
    </location>
</feature>
<feature type="compositionally biased region" description="Basic and acidic residues" evidence="1">
    <location>
        <begin position="137"/>
        <end position="149"/>
    </location>
</feature>
<organism evidence="2">
    <name type="scientific">Culex pipiens</name>
    <name type="common">House mosquito</name>
    <dbReference type="NCBI Taxonomy" id="7175"/>
    <lineage>
        <taxon>Eukaryota</taxon>
        <taxon>Metazoa</taxon>
        <taxon>Ecdysozoa</taxon>
        <taxon>Arthropoda</taxon>
        <taxon>Hexapoda</taxon>
        <taxon>Insecta</taxon>
        <taxon>Pterygota</taxon>
        <taxon>Neoptera</taxon>
        <taxon>Endopterygota</taxon>
        <taxon>Diptera</taxon>
        <taxon>Nematocera</taxon>
        <taxon>Culicoidea</taxon>
        <taxon>Culicidae</taxon>
        <taxon>Culicinae</taxon>
        <taxon>Culicini</taxon>
        <taxon>Culex</taxon>
        <taxon>Culex</taxon>
    </lineage>
</organism>
<name>A0A8D8FZP6_CULPI</name>
<feature type="region of interest" description="Disordered" evidence="1">
    <location>
        <begin position="36"/>
        <end position="66"/>
    </location>
</feature>